<dbReference type="InterPro" id="IPR052701">
    <property type="entry name" value="GAG_Ulvan_Degrading_Sulfatases"/>
</dbReference>
<sequence>MRPVILACLSAALLLQSESKETPNVLWITLEDTSPHFIGCYGDSAARTPNIDGLADRGIRFTRAFANAPVCSAARSTIITGTLNEVLGTGHHRSAMPIPDRIKGFPTFLREANYYTSNNYKTDYSTSDAKRLIQESWNESSGQAGWWKRGKEQPFFSVFNFNDTHQSRTMTWPYAWYRENIFNKTSPERRVSDKAFAVPPFYPDTPEIRRHFARVYNCIARTDEQVGDLLARLESEGLSDDTIIFCYADHGEAMPRGKANPIALGYRVPFIISIPEKWKHLNPWGPPGSTSDELICFDDLGPTMLSLVGRKPAPWMTGRPLMGEHRSATRPYIFCSRNRIDESAGCSRSITDGRFIYTRHFLPAPELQYVRYFDVSDISQELRGMHREGELNEVQTRLFEDQPHEVLYDLESDPWEIENLAADPAHAEKVAHLRSTLFEHIITSRDIMLCPEYELIEISRKSTPYETGQAAKPKELRHRLYAADLASRPGVHREILKLARSESPVITYWAATALGRVEGYPRDPFKLEDFPYPPARIEFAAGRYHFDQDPAAKAELEKFARSFDPRLRLHALQRIQSFGQKAADFTEVLEHSLKSRDLDCRNSAEMSLHMLDQRPILEPGPR</sequence>
<dbReference type="InterPro" id="IPR016024">
    <property type="entry name" value="ARM-type_fold"/>
</dbReference>
<evidence type="ECO:0000259" key="1">
    <source>
        <dbReference type="Pfam" id="PF00884"/>
    </source>
</evidence>
<name>A0A934VFR0_9BACT</name>
<gene>
    <name evidence="2" type="ORF">JIN81_09780</name>
</gene>
<dbReference type="RefSeq" id="WP_200278759.1">
    <property type="nucleotide sequence ID" value="NZ_JAENII010000006.1"/>
</dbReference>
<reference evidence="2" key="1">
    <citation type="submission" date="2021-01" db="EMBL/GenBank/DDBJ databases">
        <title>Modified the classification status of verrucomicrobia.</title>
        <authorList>
            <person name="Feng X."/>
        </authorList>
    </citation>
    <scope>NUCLEOTIDE SEQUENCE</scope>
    <source>
        <strain evidence="2">KCTC 22201</strain>
    </source>
</reference>
<dbReference type="Pfam" id="PF00884">
    <property type="entry name" value="Sulfatase"/>
    <property type="match status" value="1"/>
</dbReference>
<dbReference type="SUPFAM" id="SSF53649">
    <property type="entry name" value="Alkaline phosphatase-like"/>
    <property type="match status" value="1"/>
</dbReference>
<comment type="caution">
    <text evidence="2">The sequence shown here is derived from an EMBL/GenBank/DDBJ whole genome shotgun (WGS) entry which is preliminary data.</text>
</comment>
<keyword evidence="3" id="KW-1185">Reference proteome</keyword>
<dbReference type="SUPFAM" id="SSF48371">
    <property type="entry name" value="ARM repeat"/>
    <property type="match status" value="1"/>
</dbReference>
<dbReference type="EMBL" id="JAENII010000006">
    <property type="protein sequence ID" value="MBK1827311.1"/>
    <property type="molecule type" value="Genomic_DNA"/>
</dbReference>
<proteinExistence type="predicted"/>
<feature type="domain" description="Sulfatase N-terminal" evidence="1">
    <location>
        <begin position="23"/>
        <end position="309"/>
    </location>
</feature>
<dbReference type="InterPro" id="IPR017850">
    <property type="entry name" value="Alkaline_phosphatase_core_sf"/>
</dbReference>
<dbReference type="InterPro" id="IPR011989">
    <property type="entry name" value="ARM-like"/>
</dbReference>
<dbReference type="AlphaFoldDB" id="A0A934VFR0"/>
<accession>A0A934VFR0</accession>
<evidence type="ECO:0000313" key="2">
    <source>
        <dbReference type="EMBL" id="MBK1827311.1"/>
    </source>
</evidence>
<dbReference type="CDD" id="cd16027">
    <property type="entry name" value="SGSH"/>
    <property type="match status" value="1"/>
</dbReference>
<evidence type="ECO:0000313" key="3">
    <source>
        <dbReference type="Proteomes" id="UP000658278"/>
    </source>
</evidence>
<dbReference type="Gene3D" id="3.40.720.10">
    <property type="entry name" value="Alkaline Phosphatase, subunit A"/>
    <property type="match status" value="1"/>
</dbReference>
<dbReference type="InterPro" id="IPR000917">
    <property type="entry name" value="Sulfatase_N"/>
</dbReference>
<protein>
    <submittedName>
        <fullName evidence="2">Sulfatase</fullName>
    </submittedName>
</protein>
<dbReference type="PANTHER" id="PTHR43751:SF1">
    <property type="entry name" value="SULFATASE ATSG-RELATED"/>
    <property type="match status" value="1"/>
</dbReference>
<dbReference type="Gene3D" id="1.25.10.10">
    <property type="entry name" value="Leucine-rich Repeat Variant"/>
    <property type="match status" value="1"/>
</dbReference>
<organism evidence="2 3">
    <name type="scientific">Haloferula rosea</name>
    <dbReference type="NCBI Taxonomy" id="490093"/>
    <lineage>
        <taxon>Bacteria</taxon>
        <taxon>Pseudomonadati</taxon>
        <taxon>Verrucomicrobiota</taxon>
        <taxon>Verrucomicrobiia</taxon>
        <taxon>Verrucomicrobiales</taxon>
        <taxon>Verrucomicrobiaceae</taxon>
        <taxon>Haloferula</taxon>
    </lineage>
</organism>
<dbReference type="PANTHER" id="PTHR43751">
    <property type="entry name" value="SULFATASE"/>
    <property type="match status" value="1"/>
</dbReference>
<dbReference type="Proteomes" id="UP000658278">
    <property type="component" value="Unassembled WGS sequence"/>
</dbReference>